<feature type="transmembrane region" description="Helical" evidence="6">
    <location>
        <begin position="120"/>
        <end position="141"/>
    </location>
</feature>
<sequence>MWDKLPNTPEFRAFMQTPTFLSLPAMSPPDGVKPNFENPDHLSQPYYAVFQLVIVTLVVAMRIYIKTFIVKRWQAEDYWVVLAWVSFAGFHVIVFMAEALPLGVHQWDLTIGKALQHAKLFHIGTGVYGIVMLAVKIAIMFQIRKVFIPHQHTTGLRPLHRCLRQCIDATLALNLVYYIGAFIFQWCSCVPIQRAWDPRVNGKCVSNQTVNYIISGAINSVTDLIIIVVPQPVIWTLRMDRRKQWGLSALFGLGILALMASIVRLRYAISTYFSEDKTYYAALMGKWAEPELTWGFIAICMPVLPALIKRLKNTALGRRSSRARDLNSTAETYQSFEVRGKHESRSSHISVRDVKADVTPGNLSSPVAKKDGYLVTHVPEQKVGDGITVDKHTAKLPPGPAASVASASSIYIPLNPF</sequence>
<dbReference type="OrthoDB" id="4682787at2759"/>
<evidence type="ECO:0000256" key="4">
    <source>
        <dbReference type="ARBA" id="ARBA00023136"/>
    </source>
</evidence>
<evidence type="ECO:0000313" key="9">
    <source>
        <dbReference type="Proteomes" id="UP000700596"/>
    </source>
</evidence>
<feature type="transmembrane region" description="Helical" evidence="6">
    <location>
        <begin position="213"/>
        <end position="235"/>
    </location>
</feature>
<dbReference type="PANTHER" id="PTHR33048">
    <property type="entry name" value="PTH11-LIKE INTEGRAL MEMBRANE PROTEIN (AFU_ORTHOLOGUE AFUA_5G11245)"/>
    <property type="match status" value="1"/>
</dbReference>
<feature type="transmembrane region" description="Helical" evidence="6">
    <location>
        <begin position="46"/>
        <end position="65"/>
    </location>
</feature>
<evidence type="ECO:0000256" key="1">
    <source>
        <dbReference type="ARBA" id="ARBA00004141"/>
    </source>
</evidence>
<keyword evidence="2 6" id="KW-0812">Transmembrane</keyword>
<keyword evidence="4 6" id="KW-0472">Membrane</keyword>
<evidence type="ECO:0000256" key="3">
    <source>
        <dbReference type="ARBA" id="ARBA00022989"/>
    </source>
</evidence>
<dbReference type="Pfam" id="PF20684">
    <property type="entry name" value="Fung_rhodopsin"/>
    <property type="match status" value="1"/>
</dbReference>
<keyword evidence="9" id="KW-1185">Reference proteome</keyword>
<evidence type="ECO:0000313" key="8">
    <source>
        <dbReference type="EMBL" id="KAH7110297.1"/>
    </source>
</evidence>
<dbReference type="InterPro" id="IPR052337">
    <property type="entry name" value="SAT4-like"/>
</dbReference>
<comment type="subcellular location">
    <subcellularLocation>
        <location evidence="1">Membrane</location>
        <topology evidence="1">Multi-pass membrane protein</topology>
    </subcellularLocation>
</comment>
<evidence type="ECO:0000259" key="7">
    <source>
        <dbReference type="Pfam" id="PF20684"/>
    </source>
</evidence>
<name>A0A9P9I7X2_9PLEO</name>
<organism evidence="8 9">
    <name type="scientific">Dendryphion nanum</name>
    <dbReference type="NCBI Taxonomy" id="256645"/>
    <lineage>
        <taxon>Eukaryota</taxon>
        <taxon>Fungi</taxon>
        <taxon>Dikarya</taxon>
        <taxon>Ascomycota</taxon>
        <taxon>Pezizomycotina</taxon>
        <taxon>Dothideomycetes</taxon>
        <taxon>Pleosporomycetidae</taxon>
        <taxon>Pleosporales</taxon>
        <taxon>Torulaceae</taxon>
        <taxon>Dendryphion</taxon>
    </lineage>
</organism>
<reference evidence="8" key="1">
    <citation type="journal article" date="2021" name="Nat. Commun.">
        <title>Genetic determinants of endophytism in the Arabidopsis root mycobiome.</title>
        <authorList>
            <person name="Mesny F."/>
            <person name="Miyauchi S."/>
            <person name="Thiergart T."/>
            <person name="Pickel B."/>
            <person name="Atanasova L."/>
            <person name="Karlsson M."/>
            <person name="Huettel B."/>
            <person name="Barry K.W."/>
            <person name="Haridas S."/>
            <person name="Chen C."/>
            <person name="Bauer D."/>
            <person name="Andreopoulos W."/>
            <person name="Pangilinan J."/>
            <person name="LaButti K."/>
            <person name="Riley R."/>
            <person name="Lipzen A."/>
            <person name="Clum A."/>
            <person name="Drula E."/>
            <person name="Henrissat B."/>
            <person name="Kohler A."/>
            <person name="Grigoriev I.V."/>
            <person name="Martin F.M."/>
            <person name="Hacquard S."/>
        </authorList>
    </citation>
    <scope>NUCLEOTIDE SEQUENCE</scope>
    <source>
        <strain evidence="8">MPI-CAGE-CH-0243</strain>
    </source>
</reference>
<feature type="transmembrane region" description="Helical" evidence="6">
    <location>
        <begin position="171"/>
        <end position="193"/>
    </location>
</feature>
<keyword evidence="3 6" id="KW-1133">Transmembrane helix</keyword>
<comment type="caution">
    <text evidence="8">The sequence shown here is derived from an EMBL/GenBank/DDBJ whole genome shotgun (WGS) entry which is preliminary data.</text>
</comment>
<feature type="transmembrane region" description="Helical" evidence="6">
    <location>
        <begin position="247"/>
        <end position="269"/>
    </location>
</feature>
<evidence type="ECO:0000256" key="5">
    <source>
        <dbReference type="ARBA" id="ARBA00038359"/>
    </source>
</evidence>
<dbReference type="AlphaFoldDB" id="A0A9P9I7X2"/>
<feature type="transmembrane region" description="Helical" evidence="6">
    <location>
        <begin position="77"/>
        <end position="100"/>
    </location>
</feature>
<evidence type="ECO:0000256" key="2">
    <source>
        <dbReference type="ARBA" id="ARBA00022692"/>
    </source>
</evidence>
<comment type="similarity">
    <text evidence="5">Belongs to the SAT4 family.</text>
</comment>
<feature type="transmembrane region" description="Helical" evidence="6">
    <location>
        <begin position="292"/>
        <end position="308"/>
    </location>
</feature>
<dbReference type="GO" id="GO:0016020">
    <property type="term" value="C:membrane"/>
    <property type="evidence" value="ECO:0007669"/>
    <property type="project" value="UniProtKB-SubCell"/>
</dbReference>
<dbReference type="EMBL" id="JAGMWT010000028">
    <property type="protein sequence ID" value="KAH7110297.1"/>
    <property type="molecule type" value="Genomic_DNA"/>
</dbReference>
<protein>
    <recommendedName>
        <fullName evidence="7">Rhodopsin domain-containing protein</fullName>
    </recommendedName>
</protein>
<gene>
    <name evidence="8" type="ORF">B0J11DRAFT_512516</name>
</gene>
<evidence type="ECO:0000256" key="6">
    <source>
        <dbReference type="SAM" id="Phobius"/>
    </source>
</evidence>
<dbReference type="Proteomes" id="UP000700596">
    <property type="component" value="Unassembled WGS sequence"/>
</dbReference>
<feature type="domain" description="Rhodopsin" evidence="7">
    <location>
        <begin position="61"/>
        <end position="310"/>
    </location>
</feature>
<dbReference type="PANTHER" id="PTHR33048:SF47">
    <property type="entry name" value="INTEGRAL MEMBRANE PROTEIN-RELATED"/>
    <property type="match status" value="1"/>
</dbReference>
<proteinExistence type="inferred from homology"/>
<dbReference type="InterPro" id="IPR049326">
    <property type="entry name" value="Rhodopsin_dom_fungi"/>
</dbReference>
<accession>A0A9P9I7X2</accession>